<comment type="caution">
    <text evidence="3">The sequence shown here is derived from an EMBL/GenBank/DDBJ whole genome shotgun (WGS) entry which is preliminary data.</text>
</comment>
<evidence type="ECO:0000256" key="1">
    <source>
        <dbReference type="PROSITE-ProRule" id="PRU00339"/>
    </source>
</evidence>
<dbReference type="EMBL" id="BMCJ01000007">
    <property type="protein sequence ID" value="GGD00089.1"/>
    <property type="molecule type" value="Genomic_DNA"/>
</dbReference>
<dbReference type="Gene3D" id="1.10.260.40">
    <property type="entry name" value="lambda repressor-like DNA-binding domains"/>
    <property type="match status" value="1"/>
</dbReference>
<sequence length="421" mass="49767">MELTDKYQKVDYGKLIYLERVKQRLTQNELSHGICSVPYLSKLENQRISDPNPETVSLLLEKLTVDYRSQVSRVQEVLEDMEHWYSCITSKNDSQMESYYQKLKSLPLHYYPDLTIWFQLIAIRYFIRKHDTLQAEMSLQKLSAKENKLDRYQTFYYLYFSGLIDCLKQHYKDGLLNLHEAEEFAKEQGIHDSELLYHLALTYSHISHSSLAIYYSQIAKRYFDQTMNIHRGVDCQVILGINFLRINRYDSAEKVFKDILRISQSINDTQLVGKTYHNLGFLYAEKGELEAALRYYYKALEIKKEYSKGYYSTVLRVIHAHQQRGETGQAMAWVDEVLENDDHEPDTTIQFKLKKLELAGEGDDYYQYINDIALPYFLKVNDKKSINRYCQKAALYYEENFHYKKANGFYKLILNQGGEIS</sequence>
<evidence type="ECO:0000313" key="3">
    <source>
        <dbReference type="EMBL" id="GGD00089.1"/>
    </source>
</evidence>
<feature type="repeat" description="TPR" evidence="1">
    <location>
        <begin position="273"/>
        <end position="306"/>
    </location>
</feature>
<dbReference type="SMART" id="SM00530">
    <property type="entry name" value="HTH_XRE"/>
    <property type="match status" value="1"/>
</dbReference>
<dbReference type="SUPFAM" id="SSF48452">
    <property type="entry name" value="TPR-like"/>
    <property type="match status" value="1"/>
</dbReference>
<dbReference type="PROSITE" id="PS50293">
    <property type="entry name" value="TPR_REGION"/>
    <property type="match status" value="1"/>
</dbReference>
<dbReference type="InterPro" id="IPR019734">
    <property type="entry name" value="TPR_rpt"/>
</dbReference>
<keyword evidence="4" id="KW-1185">Reference proteome</keyword>
<dbReference type="InterPro" id="IPR010982">
    <property type="entry name" value="Lambda_DNA-bd_dom_sf"/>
</dbReference>
<gene>
    <name evidence="3" type="primary">nprR</name>
    <name evidence="3" type="ORF">GCM10007216_33530</name>
</gene>
<dbReference type="PROSITE" id="PS50005">
    <property type="entry name" value="TPR"/>
    <property type="match status" value="1"/>
</dbReference>
<dbReference type="PROSITE" id="PS50943">
    <property type="entry name" value="HTH_CROC1"/>
    <property type="match status" value="1"/>
</dbReference>
<dbReference type="SMART" id="SM00028">
    <property type="entry name" value="TPR"/>
    <property type="match status" value="2"/>
</dbReference>
<dbReference type="SUPFAM" id="SSF47413">
    <property type="entry name" value="lambda repressor-like DNA-binding domains"/>
    <property type="match status" value="1"/>
</dbReference>
<evidence type="ECO:0000259" key="2">
    <source>
        <dbReference type="PROSITE" id="PS50943"/>
    </source>
</evidence>
<dbReference type="Pfam" id="PF13424">
    <property type="entry name" value="TPR_12"/>
    <property type="match status" value="1"/>
</dbReference>
<dbReference type="Pfam" id="PF01381">
    <property type="entry name" value="HTH_3"/>
    <property type="match status" value="1"/>
</dbReference>
<keyword evidence="1" id="KW-0802">TPR repeat</keyword>
<dbReference type="Gene3D" id="1.25.40.10">
    <property type="entry name" value="Tetratricopeptide repeat domain"/>
    <property type="match status" value="1"/>
</dbReference>
<dbReference type="RefSeq" id="WP_062438597.1">
    <property type="nucleotide sequence ID" value="NZ_BMCJ01000007.1"/>
</dbReference>
<proteinExistence type="predicted"/>
<name>A0ABQ1PNF6_9BACI</name>
<dbReference type="InterPro" id="IPR011990">
    <property type="entry name" value="TPR-like_helical_dom_sf"/>
</dbReference>
<protein>
    <submittedName>
        <fullName evidence="3">Transcriptional regulator</fullName>
    </submittedName>
</protein>
<reference evidence="4" key="1">
    <citation type="journal article" date="2019" name="Int. J. Syst. Evol. Microbiol.">
        <title>The Global Catalogue of Microorganisms (GCM) 10K type strain sequencing project: providing services to taxonomists for standard genome sequencing and annotation.</title>
        <authorList>
            <consortium name="The Broad Institute Genomics Platform"/>
            <consortium name="The Broad Institute Genome Sequencing Center for Infectious Disease"/>
            <person name="Wu L."/>
            <person name="Ma J."/>
        </authorList>
    </citation>
    <scope>NUCLEOTIDE SEQUENCE [LARGE SCALE GENOMIC DNA]</scope>
    <source>
        <strain evidence="4">CCM 7282</strain>
    </source>
</reference>
<organism evidence="3 4">
    <name type="scientific">Thalassobacillus devorans</name>
    <dbReference type="NCBI Taxonomy" id="279813"/>
    <lineage>
        <taxon>Bacteria</taxon>
        <taxon>Bacillati</taxon>
        <taxon>Bacillota</taxon>
        <taxon>Bacilli</taxon>
        <taxon>Bacillales</taxon>
        <taxon>Bacillaceae</taxon>
        <taxon>Thalassobacillus</taxon>
    </lineage>
</organism>
<evidence type="ECO:0000313" key="4">
    <source>
        <dbReference type="Proteomes" id="UP000619534"/>
    </source>
</evidence>
<feature type="domain" description="HTH cro/C1-type" evidence="2">
    <location>
        <begin position="16"/>
        <end position="70"/>
    </location>
</feature>
<dbReference type="Gene3D" id="1.25.40.1000">
    <property type="match status" value="1"/>
</dbReference>
<dbReference type="Proteomes" id="UP000619534">
    <property type="component" value="Unassembled WGS sequence"/>
</dbReference>
<dbReference type="InterPro" id="IPR001387">
    <property type="entry name" value="Cro/C1-type_HTH"/>
</dbReference>
<accession>A0ABQ1PNF6</accession>